<gene>
    <name evidence="1" type="ORF">DPEC_G00344520</name>
</gene>
<name>A0ACC2F392_DALPE</name>
<keyword evidence="2" id="KW-1185">Reference proteome</keyword>
<evidence type="ECO:0000313" key="2">
    <source>
        <dbReference type="Proteomes" id="UP001157502"/>
    </source>
</evidence>
<proteinExistence type="predicted"/>
<comment type="caution">
    <text evidence="1">The sequence shown here is derived from an EMBL/GenBank/DDBJ whole genome shotgun (WGS) entry which is preliminary data.</text>
</comment>
<dbReference type="EMBL" id="CM055762">
    <property type="protein sequence ID" value="KAJ7985827.1"/>
    <property type="molecule type" value="Genomic_DNA"/>
</dbReference>
<accession>A0ACC2F392</accession>
<evidence type="ECO:0000313" key="1">
    <source>
        <dbReference type="EMBL" id="KAJ7985827.1"/>
    </source>
</evidence>
<reference evidence="1" key="1">
    <citation type="submission" date="2021-05" db="EMBL/GenBank/DDBJ databases">
        <authorList>
            <person name="Pan Q."/>
            <person name="Jouanno E."/>
            <person name="Zahm M."/>
            <person name="Klopp C."/>
            <person name="Cabau C."/>
            <person name="Louis A."/>
            <person name="Berthelot C."/>
            <person name="Parey E."/>
            <person name="Roest Crollius H."/>
            <person name="Montfort J."/>
            <person name="Robinson-Rechavi M."/>
            <person name="Bouchez O."/>
            <person name="Lampietro C."/>
            <person name="Lopez Roques C."/>
            <person name="Donnadieu C."/>
            <person name="Postlethwait J."/>
            <person name="Bobe J."/>
            <person name="Dillon D."/>
            <person name="Chandos A."/>
            <person name="von Hippel F."/>
            <person name="Guiguen Y."/>
        </authorList>
    </citation>
    <scope>NUCLEOTIDE SEQUENCE</scope>
    <source>
        <strain evidence="1">YG-Jan2019</strain>
    </source>
</reference>
<protein>
    <submittedName>
        <fullName evidence="1">Uncharacterized protein</fullName>
    </submittedName>
</protein>
<organism evidence="1 2">
    <name type="scientific">Dallia pectoralis</name>
    <name type="common">Alaska blackfish</name>
    <dbReference type="NCBI Taxonomy" id="75939"/>
    <lineage>
        <taxon>Eukaryota</taxon>
        <taxon>Metazoa</taxon>
        <taxon>Chordata</taxon>
        <taxon>Craniata</taxon>
        <taxon>Vertebrata</taxon>
        <taxon>Euteleostomi</taxon>
        <taxon>Actinopterygii</taxon>
        <taxon>Neopterygii</taxon>
        <taxon>Teleostei</taxon>
        <taxon>Protacanthopterygii</taxon>
        <taxon>Esociformes</taxon>
        <taxon>Umbridae</taxon>
        <taxon>Dallia</taxon>
    </lineage>
</organism>
<dbReference type="Proteomes" id="UP001157502">
    <property type="component" value="Chromosome 35"/>
</dbReference>
<sequence>MTDNVWTKLSEPPLRRQEDANMSPSGDMALWHAIVKAKGCTNIPNTSNHPPRTGRASDPEDLLPPRVIGAETAEELRLLTRDENIYRLLI</sequence>